<reference evidence="5" key="4">
    <citation type="submission" date="2016-08" db="EMBL/GenBank/DDBJ databases">
        <title>Sequencing, Assembly and Comparative Genomics of S. aureofaciens ATCC 10762.</title>
        <authorList>
            <person name="Gradnigo J.S."/>
            <person name="Johnson N."/>
            <person name="Somerville G.A."/>
        </authorList>
    </citation>
    <scope>NUCLEOTIDE SEQUENCE [LARGE SCALE GENOMIC DNA]</scope>
    <source>
        <strain evidence="5">ATCC 10762</strain>
    </source>
</reference>
<accession>A0A1E7N7G0</accession>
<dbReference type="CDD" id="cd06577">
    <property type="entry name" value="PASTA_pknB"/>
    <property type="match status" value="1"/>
</dbReference>
<dbReference type="OrthoDB" id="3874110at2"/>
<name>A0A1E7N7G0_KITAU</name>
<evidence type="ECO:0000313" key="5">
    <source>
        <dbReference type="EMBL" id="OEV36642.1"/>
    </source>
</evidence>
<reference evidence="5 6" key="2">
    <citation type="submission" date="2014-07" db="EMBL/GenBank/DDBJ databases">
        <authorList>
            <person name="Zhang J.E."/>
            <person name="Yang H."/>
            <person name="Guo J."/>
            <person name="Deng Z."/>
            <person name="Luo H."/>
            <person name="Luo M."/>
            <person name="Zhao B."/>
        </authorList>
    </citation>
    <scope>NUCLEOTIDE SEQUENCE [LARGE SCALE GENOMIC DNA]</scope>
    <source>
        <strain evidence="5">ATCC 10762</strain>
        <strain evidence="6">ATCC 10762 / DSM 40127 / CCM 3239 / JCM 4008 / LMG 5968 / NBRC 12843 / NCIMB 8234 / A-377</strain>
    </source>
</reference>
<feature type="transmembrane region" description="Helical" evidence="2">
    <location>
        <begin position="56"/>
        <end position="76"/>
    </location>
</feature>
<reference evidence="4" key="1">
    <citation type="journal article" date="2014" name="Int. J. Syst. Evol. Microbiol.">
        <title>Complete genome sequence of Corynebacterium casei LMG S-19264T (=DSM 44701T), isolated from a smear-ripened cheese.</title>
        <authorList>
            <consortium name="US DOE Joint Genome Institute (JGI-PGF)"/>
            <person name="Walter F."/>
            <person name="Albersmeier A."/>
            <person name="Kalinowski J."/>
            <person name="Ruckert C."/>
        </authorList>
    </citation>
    <scope>NUCLEOTIDE SEQUENCE</scope>
    <source>
        <strain evidence="4">JCM 4434</strain>
    </source>
</reference>
<evidence type="ECO:0000313" key="6">
    <source>
        <dbReference type="Proteomes" id="UP000037395"/>
    </source>
</evidence>
<dbReference type="Proteomes" id="UP000610124">
    <property type="component" value="Unassembled WGS sequence"/>
</dbReference>
<evidence type="ECO:0000256" key="1">
    <source>
        <dbReference type="SAM" id="MobiDB-lite"/>
    </source>
</evidence>
<reference evidence="4" key="5">
    <citation type="submission" date="2020-09" db="EMBL/GenBank/DDBJ databases">
        <authorList>
            <person name="Sun Q."/>
            <person name="Ohkuma M."/>
        </authorList>
    </citation>
    <scope>NUCLEOTIDE SEQUENCE</scope>
    <source>
        <strain evidence="4">JCM 4434</strain>
    </source>
</reference>
<dbReference type="EMBL" id="JPRF03000024">
    <property type="protein sequence ID" value="OEV36642.1"/>
    <property type="molecule type" value="Genomic_DNA"/>
</dbReference>
<evidence type="ECO:0000313" key="4">
    <source>
        <dbReference type="EMBL" id="GGU57596.1"/>
    </source>
</evidence>
<evidence type="ECO:0000256" key="2">
    <source>
        <dbReference type="SAM" id="Phobius"/>
    </source>
</evidence>
<accession>A0A8H9HCZ7</accession>
<dbReference type="Pfam" id="PF03793">
    <property type="entry name" value="PASTA"/>
    <property type="match status" value="1"/>
</dbReference>
<feature type="compositionally biased region" description="Low complexity" evidence="1">
    <location>
        <begin position="87"/>
        <end position="99"/>
    </location>
</feature>
<comment type="caution">
    <text evidence="5">The sequence shown here is derived from an EMBL/GenBank/DDBJ whole genome shotgun (WGS) entry which is preliminary data.</text>
</comment>
<gene>
    <name evidence="4" type="ORF">GCM10010502_05150</name>
    <name evidence="5" type="ORF">HS99_0028130</name>
</gene>
<dbReference type="Proteomes" id="UP000037395">
    <property type="component" value="Unassembled WGS sequence"/>
</dbReference>
<keyword evidence="2" id="KW-0812">Transmembrane</keyword>
<dbReference type="EMBL" id="BMUB01000001">
    <property type="protein sequence ID" value="GGU57596.1"/>
    <property type="molecule type" value="Genomic_DNA"/>
</dbReference>
<reference evidence="6" key="3">
    <citation type="submission" date="2016-08" db="EMBL/GenBank/DDBJ databases">
        <title>Sequencing, assembly and comparative genomics of S. aureofaciens ATCC 10762.</title>
        <authorList>
            <person name="Gradnigo J.S."/>
            <person name="Johnson N."/>
            <person name="Somerville G.A."/>
        </authorList>
    </citation>
    <scope>NUCLEOTIDE SEQUENCE [LARGE SCALE GENOMIC DNA]</scope>
    <source>
        <strain evidence="6">ATCC 10762 / DSM 40127 / CCM 3239 / JCM 4008 / LMG 5968 / NBRC 12843 / NCIMB 8234 / A-377</strain>
    </source>
</reference>
<feature type="region of interest" description="Disordered" evidence="1">
    <location>
        <begin position="83"/>
        <end position="140"/>
    </location>
</feature>
<organism evidence="5 6">
    <name type="scientific">Kitasatospora aureofaciens</name>
    <name type="common">Streptomyces aureofaciens</name>
    <dbReference type="NCBI Taxonomy" id="1894"/>
    <lineage>
        <taxon>Bacteria</taxon>
        <taxon>Bacillati</taxon>
        <taxon>Actinomycetota</taxon>
        <taxon>Actinomycetes</taxon>
        <taxon>Kitasatosporales</taxon>
        <taxon>Streptomycetaceae</taxon>
        <taxon>Kitasatospora</taxon>
    </lineage>
</organism>
<dbReference type="SMART" id="SM00740">
    <property type="entry name" value="PASTA"/>
    <property type="match status" value="1"/>
</dbReference>
<feature type="domain" description="PASTA" evidence="3">
    <location>
        <begin position="135"/>
        <end position="202"/>
    </location>
</feature>
<protein>
    <recommendedName>
        <fullName evidence="3">PASTA domain-containing protein</fullName>
    </recommendedName>
</protein>
<sequence>MTPFPPDDQTGHHGPMPGPDFREALIQAMDDFANDAHPPAFDGTAILHRTRRRRGLVAVTASAAAIVLTAGTAFALHDSGRPTGRNAAASGVSATASAVPNTPSPVPGTTATASPGVPMGSGTPSPSAHSEPGPGDASVTVPAVLGMTQDRAEKILTEAGLKIGRVQDFTDWNTPAGAVINTEPRPGAAVAPDSAVVLFVSKGKP</sequence>
<feature type="region of interest" description="Disordered" evidence="1">
    <location>
        <begin position="1"/>
        <end position="20"/>
    </location>
</feature>
<proteinExistence type="predicted"/>
<dbReference type="Gene3D" id="3.30.10.20">
    <property type="match status" value="1"/>
</dbReference>
<dbReference type="RefSeq" id="WP_030278944.1">
    <property type="nucleotide sequence ID" value="NZ_BMUB01000001.1"/>
</dbReference>
<keyword evidence="6" id="KW-1185">Reference proteome</keyword>
<keyword evidence="2" id="KW-1133">Transmembrane helix</keyword>
<evidence type="ECO:0000259" key="3">
    <source>
        <dbReference type="PROSITE" id="PS51178"/>
    </source>
</evidence>
<dbReference type="PROSITE" id="PS51178">
    <property type="entry name" value="PASTA"/>
    <property type="match status" value="1"/>
</dbReference>
<dbReference type="AlphaFoldDB" id="A0A1E7N7G0"/>
<dbReference type="InterPro" id="IPR005543">
    <property type="entry name" value="PASTA_dom"/>
</dbReference>
<dbReference type="GeneID" id="97483700"/>
<keyword evidence="2" id="KW-0472">Membrane</keyword>